<dbReference type="SMART" id="SM00072">
    <property type="entry name" value="GuKc"/>
    <property type="match status" value="1"/>
</dbReference>
<keyword evidence="7 9" id="KW-0067">ATP-binding</keyword>
<dbReference type="InterPro" id="IPR027417">
    <property type="entry name" value="P-loop_NTPase"/>
</dbReference>
<dbReference type="NCBIfam" id="TIGR03263">
    <property type="entry name" value="guanyl_kin"/>
    <property type="match status" value="1"/>
</dbReference>
<evidence type="ECO:0000256" key="2">
    <source>
        <dbReference type="ARBA" id="ARBA00012961"/>
    </source>
</evidence>
<comment type="function">
    <text evidence="9">Essential for recycling GMP and indirectly, cGMP.</text>
</comment>
<feature type="binding site" evidence="9">
    <location>
        <begin position="13"/>
        <end position="20"/>
    </location>
    <ligand>
        <name>ATP</name>
        <dbReference type="ChEBI" id="CHEBI:30616"/>
    </ligand>
</feature>
<dbReference type="PROSITE" id="PS00856">
    <property type="entry name" value="GUANYLATE_KINASE_1"/>
    <property type="match status" value="1"/>
</dbReference>
<comment type="subcellular location">
    <subcellularLocation>
        <location evidence="9">Cytoplasm</location>
    </subcellularLocation>
</comment>
<organism evidence="11 12">
    <name type="scientific">Litoreibacter halocynthiae</name>
    <dbReference type="NCBI Taxonomy" id="1242689"/>
    <lineage>
        <taxon>Bacteria</taxon>
        <taxon>Pseudomonadati</taxon>
        <taxon>Pseudomonadota</taxon>
        <taxon>Alphaproteobacteria</taxon>
        <taxon>Rhodobacterales</taxon>
        <taxon>Roseobacteraceae</taxon>
        <taxon>Litoreibacter</taxon>
    </lineage>
</organism>
<evidence type="ECO:0000256" key="3">
    <source>
        <dbReference type="ARBA" id="ARBA00016296"/>
    </source>
</evidence>
<proteinExistence type="inferred from homology"/>
<dbReference type="SUPFAM" id="SSF52540">
    <property type="entry name" value="P-loop containing nucleoside triphosphate hydrolases"/>
    <property type="match status" value="1"/>
</dbReference>
<accession>A0A4R7LNR0</accession>
<dbReference type="OrthoDB" id="9808150at2"/>
<evidence type="ECO:0000256" key="9">
    <source>
        <dbReference type="HAMAP-Rule" id="MF_00328"/>
    </source>
</evidence>
<sequence length="213" mass="24133">MTARRGILIILSSPSGAGKSTLAGRLMKWDDSLSFSVSATTRAPRDGEQDGREYFFRSHDEFRQMVDDGEMLEHAEVFDNLYGSPKGPVEAAISDGRDVIFDIDWQGGQQVRNSGLAEDVVSIFILPPSIVELEKRLRSRAQDSDEVIAARMKKSRDEISHWAEYDYCLINHDIDAAEQELKAILTAERLKRSRQPGLMTLVRRLNDEYEARQ</sequence>
<evidence type="ECO:0000256" key="6">
    <source>
        <dbReference type="ARBA" id="ARBA00022777"/>
    </source>
</evidence>
<evidence type="ECO:0000256" key="5">
    <source>
        <dbReference type="ARBA" id="ARBA00022741"/>
    </source>
</evidence>
<comment type="caution">
    <text evidence="11">The sequence shown here is derived from an EMBL/GenBank/DDBJ whole genome shotgun (WGS) entry which is preliminary data.</text>
</comment>
<keyword evidence="5 9" id="KW-0547">Nucleotide-binding</keyword>
<dbReference type="CDD" id="cd00071">
    <property type="entry name" value="GMPK"/>
    <property type="match status" value="1"/>
</dbReference>
<comment type="catalytic activity">
    <reaction evidence="9">
        <text>GMP + ATP = GDP + ADP</text>
        <dbReference type="Rhea" id="RHEA:20780"/>
        <dbReference type="ChEBI" id="CHEBI:30616"/>
        <dbReference type="ChEBI" id="CHEBI:58115"/>
        <dbReference type="ChEBI" id="CHEBI:58189"/>
        <dbReference type="ChEBI" id="CHEBI:456216"/>
        <dbReference type="EC" id="2.7.4.8"/>
    </reaction>
</comment>
<dbReference type="PANTHER" id="PTHR23117:SF13">
    <property type="entry name" value="GUANYLATE KINASE"/>
    <property type="match status" value="1"/>
</dbReference>
<dbReference type="GO" id="GO:0005829">
    <property type="term" value="C:cytosol"/>
    <property type="evidence" value="ECO:0007669"/>
    <property type="project" value="TreeGrafter"/>
</dbReference>
<dbReference type="EC" id="2.7.4.8" evidence="2 9"/>
<evidence type="ECO:0000313" key="11">
    <source>
        <dbReference type="EMBL" id="TDT77703.1"/>
    </source>
</evidence>
<evidence type="ECO:0000259" key="10">
    <source>
        <dbReference type="PROSITE" id="PS50052"/>
    </source>
</evidence>
<comment type="similarity">
    <text evidence="1 9">Belongs to the guanylate kinase family.</text>
</comment>
<name>A0A4R7LNR0_9RHOB</name>
<evidence type="ECO:0000313" key="12">
    <source>
        <dbReference type="Proteomes" id="UP000294563"/>
    </source>
</evidence>
<dbReference type="Proteomes" id="UP000294563">
    <property type="component" value="Unassembled WGS sequence"/>
</dbReference>
<dbReference type="Gene3D" id="3.40.50.300">
    <property type="entry name" value="P-loop containing nucleotide triphosphate hydrolases"/>
    <property type="match status" value="1"/>
</dbReference>
<keyword evidence="9" id="KW-0963">Cytoplasm</keyword>
<dbReference type="EMBL" id="SOBH01000001">
    <property type="protein sequence ID" value="TDT77703.1"/>
    <property type="molecule type" value="Genomic_DNA"/>
</dbReference>
<keyword evidence="6 9" id="KW-0418">Kinase</keyword>
<dbReference type="Pfam" id="PF00625">
    <property type="entry name" value="Guanylate_kin"/>
    <property type="match status" value="1"/>
</dbReference>
<keyword evidence="4 9" id="KW-0808">Transferase</keyword>
<keyword evidence="12" id="KW-1185">Reference proteome</keyword>
<dbReference type="FunFam" id="3.30.63.10:FF:000002">
    <property type="entry name" value="Guanylate kinase 1"/>
    <property type="match status" value="1"/>
</dbReference>
<dbReference type="InterPro" id="IPR017665">
    <property type="entry name" value="Guanylate_kinase"/>
</dbReference>
<dbReference type="RefSeq" id="WP_134013331.1">
    <property type="nucleotide sequence ID" value="NZ_SOBH01000001.1"/>
</dbReference>
<protein>
    <recommendedName>
        <fullName evidence="3 9">Guanylate kinase</fullName>
        <ecNumber evidence="2 9">2.7.4.8</ecNumber>
    </recommendedName>
    <alternativeName>
        <fullName evidence="8 9">GMP kinase</fullName>
    </alternativeName>
</protein>
<dbReference type="InterPro" id="IPR008144">
    <property type="entry name" value="Guanylate_kin-like_dom"/>
</dbReference>
<evidence type="ECO:0000256" key="8">
    <source>
        <dbReference type="ARBA" id="ARBA00030128"/>
    </source>
</evidence>
<feature type="domain" description="Guanylate kinase-like" evidence="10">
    <location>
        <begin position="6"/>
        <end position="186"/>
    </location>
</feature>
<reference evidence="11 12" key="1">
    <citation type="submission" date="2019-03" db="EMBL/GenBank/DDBJ databases">
        <title>Genomic Encyclopedia of Archaeal and Bacterial Type Strains, Phase II (KMG-II): from individual species to whole genera.</title>
        <authorList>
            <person name="Goeker M."/>
        </authorList>
    </citation>
    <scope>NUCLEOTIDE SEQUENCE [LARGE SCALE GENOMIC DNA]</scope>
    <source>
        <strain evidence="11 12">DSM 29467</strain>
    </source>
</reference>
<dbReference type="InterPro" id="IPR020590">
    <property type="entry name" value="Guanylate_kinase_CS"/>
</dbReference>
<dbReference type="AlphaFoldDB" id="A0A4R7LNR0"/>
<dbReference type="Gene3D" id="3.30.63.10">
    <property type="entry name" value="Guanylate Kinase phosphate binding domain"/>
    <property type="match status" value="1"/>
</dbReference>
<evidence type="ECO:0000256" key="4">
    <source>
        <dbReference type="ARBA" id="ARBA00022679"/>
    </source>
</evidence>
<dbReference type="GO" id="GO:0004385">
    <property type="term" value="F:GMP kinase activity"/>
    <property type="evidence" value="ECO:0007669"/>
    <property type="project" value="UniProtKB-UniRule"/>
</dbReference>
<evidence type="ECO:0000256" key="1">
    <source>
        <dbReference type="ARBA" id="ARBA00005790"/>
    </source>
</evidence>
<gene>
    <name evidence="9" type="primary">gmk</name>
    <name evidence="11" type="ORF">BDE40_1000</name>
</gene>
<evidence type="ECO:0000256" key="7">
    <source>
        <dbReference type="ARBA" id="ARBA00022840"/>
    </source>
</evidence>
<dbReference type="GO" id="GO:0005524">
    <property type="term" value="F:ATP binding"/>
    <property type="evidence" value="ECO:0007669"/>
    <property type="project" value="UniProtKB-UniRule"/>
</dbReference>
<dbReference type="PANTHER" id="PTHR23117">
    <property type="entry name" value="GUANYLATE KINASE-RELATED"/>
    <property type="match status" value="1"/>
</dbReference>
<dbReference type="InterPro" id="IPR008145">
    <property type="entry name" value="GK/Ca_channel_bsu"/>
</dbReference>
<dbReference type="PROSITE" id="PS50052">
    <property type="entry name" value="GUANYLATE_KINASE_2"/>
    <property type="match status" value="1"/>
</dbReference>
<dbReference type="HAMAP" id="MF_00328">
    <property type="entry name" value="Guanylate_kinase"/>
    <property type="match status" value="1"/>
</dbReference>